<evidence type="ECO:0000313" key="8">
    <source>
        <dbReference type="EMBL" id="SBV93968.1"/>
    </source>
</evidence>
<dbReference type="CDD" id="cd01189">
    <property type="entry name" value="INT_ICEBs1_C_like"/>
    <property type="match status" value="1"/>
</dbReference>
<proteinExistence type="inferred from homology"/>
<evidence type="ECO:0000256" key="3">
    <source>
        <dbReference type="ARBA" id="ARBA00023172"/>
    </source>
</evidence>
<reference evidence="8" key="1">
    <citation type="submission" date="2016-04" db="EMBL/GenBank/DDBJ databases">
        <authorList>
            <person name="Evans L.H."/>
            <person name="Alamgir A."/>
            <person name="Owens N."/>
            <person name="Weber N.D."/>
            <person name="Virtaneva K."/>
            <person name="Barbian K."/>
            <person name="Babar A."/>
            <person name="Rosenke K."/>
        </authorList>
    </citation>
    <scope>NUCLEOTIDE SEQUENCE</scope>
    <source>
        <strain evidence="8">86</strain>
    </source>
</reference>
<keyword evidence="2 4" id="KW-0238">DNA-binding</keyword>
<dbReference type="Gene3D" id="1.10.443.10">
    <property type="entry name" value="Intergrase catalytic core"/>
    <property type="match status" value="1"/>
</dbReference>
<dbReference type="PANTHER" id="PTHR30349:SF64">
    <property type="entry name" value="PROPHAGE INTEGRASE INTD-RELATED"/>
    <property type="match status" value="1"/>
</dbReference>
<evidence type="ECO:0000259" key="7">
    <source>
        <dbReference type="PROSITE" id="PS51900"/>
    </source>
</evidence>
<dbReference type="PROSITE" id="PS51900">
    <property type="entry name" value="CB"/>
    <property type="match status" value="1"/>
</dbReference>
<evidence type="ECO:0000256" key="5">
    <source>
        <dbReference type="SAM" id="MobiDB-lite"/>
    </source>
</evidence>
<evidence type="ECO:0000256" key="1">
    <source>
        <dbReference type="ARBA" id="ARBA00008857"/>
    </source>
</evidence>
<feature type="domain" description="Tyr recombinase" evidence="6">
    <location>
        <begin position="174"/>
        <end position="357"/>
    </location>
</feature>
<feature type="compositionally biased region" description="Basic and acidic residues" evidence="5">
    <location>
        <begin position="20"/>
        <end position="36"/>
    </location>
</feature>
<dbReference type="InterPro" id="IPR002104">
    <property type="entry name" value="Integrase_catalytic"/>
</dbReference>
<feature type="domain" description="Core-binding (CB)" evidence="7">
    <location>
        <begin position="86"/>
        <end position="166"/>
    </location>
</feature>
<dbReference type="InterPro" id="IPR050090">
    <property type="entry name" value="Tyrosine_recombinase_XerCD"/>
</dbReference>
<dbReference type="GO" id="GO:0015074">
    <property type="term" value="P:DNA integration"/>
    <property type="evidence" value="ECO:0007669"/>
    <property type="project" value="InterPro"/>
</dbReference>
<keyword evidence="3" id="KW-0233">DNA recombination</keyword>
<evidence type="ECO:0000256" key="4">
    <source>
        <dbReference type="PROSITE-ProRule" id="PRU01248"/>
    </source>
</evidence>
<dbReference type="AlphaFoldDB" id="A0A212J3E2"/>
<dbReference type="InterPro" id="IPR011010">
    <property type="entry name" value="DNA_brk_join_enz"/>
</dbReference>
<name>A0A212J3E2_9FIRM</name>
<evidence type="ECO:0008006" key="9">
    <source>
        <dbReference type="Google" id="ProtNLM"/>
    </source>
</evidence>
<feature type="region of interest" description="Disordered" evidence="5">
    <location>
        <begin position="20"/>
        <end position="39"/>
    </location>
</feature>
<gene>
    <name evidence="8" type="ORF">KL86CLO1_10449</name>
</gene>
<dbReference type="GO" id="GO:0003677">
    <property type="term" value="F:DNA binding"/>
    <property type="evidence" value="ECO:0007669"/>
    <property type="project" value="UniProtKB-UniRule"/>
</dbReference>
<sequence>MTALAPFNLTKDWGITQVTDQEKTRSKARKLSDPKPVELPSGKWRCQVTVDGARKSVIDNDPEIAHIKAKAIKAKMVEAATQPKSITLSQAIDRYIESKDAVLSPATIAGYKRIRENALQGLMTTRLQDLTQEKVQREINHMAKTKSPKSVRNAHGLLSATLAEYKPDMVLRTTLPQKVRYDAQIPSGEDIIKIMQTAKGTIMELPVLLALWLGLRMSEILGLTWDSVGKDVVHIKQAIVDGIDSVPTEKGTKSYSGNRTIKIPEYLKSLILAQPKTDEHIVTLSRRSIGGRFTSLCKRAGVPHYRFHDLRHANASVMLALGIPDKYAMERMGHATNNMLKTVYQHTMSSKQEEVSNSIDAYFEEKLLG</sequence>
<dbReference type="InterPro" id="IPR044068">
    <property type="entry name" value="CB"/>
</dbReference>
<protein>
    <recommendedName>
        <fullName evidence="9">Integrase</fullName>
    </recommendedName>
</protein>
<evidence type="ECO:0000256" key="2">
    <source>
        <dbReference type="ARBA" id="ARBA00023125"/>
    </source>
</evidence>
<dbReference type="PANTHER" id="PTHR30349">
    <property type="entry name" value="PHAGE INTEGRASE-RELATED"/>
    <property type="match status" value="1"/>
</dbReference>
<dbReference type="Pfam" id="PF00589">
    <property type="entry name" value="Phage_integrase"/>
    <property type="match status" value="1"/>
</dbReference>
<dbReference type="SUPFAM" id="SSF56349">
    <property type="entry name" value="DNA breaking-rejoining enzymes"/>
    <property type="match status" value="1"/>
</dbReference>
<dbReference type="PROSITE" id="PS51898">
    <property type="entry name" value="TYR_RECOMBINASE"/>
    <property type="match status" value="1"/>
</dbReference>
<dbReference type="GO" id="GO:0006310">
    <property type="term" value="P:DNA recombination"/>
    <property type="evidence" value="ECO:0007669"/>
    <property type="project" value="UniProtKB-KW"/>
</dbReference>
<dbReference type="InterPro" id="IPR010998">
    <property type="entry name" value="Integrase_recombinase_N"/>
</dbReference>
<accession>A0A212J3E2</accession>
<evidence type="ECO:0000259" key="6">
    <source>
        <dbReference type="PROSITE" id="PS51898"/>
    </source>
</evidence>
<dbReference type="InterPro" id="IPR013762">
    <property type="entry name" value="Integrase-like_cat_sf"/>
</dbReference>
<comment type="similarity">
    <text evidence="1">Belongs to the 'phage' integrase family.</text>
</comment>
<dbReference type="EMBL" id="FLUN01000001">
    <property type="protein sequence ID" value="SBV93968.1"/>
    <property type="molecule type" value="Genomic_DNA"/>
</dbReference>
<dbReference type="Gene3D" id="1.10.150.130">
    <property type="match status" value="1"/>
</dbReference>
<organism evidence="8">
    <name type="scientific">uncultured Eubacteriales bacterium</name>
    <dbReference type="NCBI Taxonomy" id="172733"/>
    <lineage>
        <taxon>Bacteria</taxon>
        <taxon>Bacillati</taxon>
        <taxon>Bacillota</taxon>
        <taxon>Clostridia</taxon>
        <taxon>Eubacteriales</taxon>
        <taxon>environmental samples</taxon>
    </lineage>
</organism>